<feature type="transmembrane region" description="Helical" evidence="6">
    <location>
        <begin position="248"/>
        <end position="272"/>
    </location>
</feature>
<dbReference type="RefSeq" id="WP_285980675.1">
    <property type="nucleotide sequence ID" value="NZ_JASVDS010000001.1"/>
</dbReference>
<protein>
    <submittedName>
        <fullName evidence="7">ABC transporter ATP-binding protein</fullName>
    </submittedName>
</protein>
<keyword evidence="5 6" id="KW-0472">Membrane</keyword>
<dbReference type="Proteomes" id="UP001238603">
    <property type="component" value="Unassembled WGS sequence"/>
</dbReference>
<proteinExistence type="predicted"/>
<evidence type="ECO:0000313" key="7">
    <source>
        <dbReference type="EMBL" id="MDL5030542.1"/>
    </source>
</evidence>
<dbReference type="CDD" id="cd06581">
    <property type="entry name" value="TM_PBP1_LivM_like"/>
    <property type="match status" value="1"/>
</dbReference>
<keyword evidence="4 6" id="KW-1133">Transmembrane helix</keyword>
<keyword evidence="7" id="KW-0067">ATP-binding</keyword>
<evidence type="ECO:0000313" key="8">
    <source>
        <dbReference type="Proteomes" id="UP001238603"/>
    </source>
</evidence>
<keyword evidence="7" id="KW-0547">Nucleotide-binding</keyword>
<feature type="transmembrane region" description="Helical" evidence="6">
    <location>
        <begin position="135"/>
        <end position="153"/>
    </location>
</feature>
<keyword evidence="3 6" id="KW-0812">Transmembrane</keyword>
<feature type="transmembrane region" description="Helical" evidence="6">
    <location>
        <begin position="71"/>
        <end position="89"/>
    </location>
</feature>
<feature type="transmembrane region" description="Helical" evidence="6">
    <location>
        <begin position="284"/>
        <end position="310"/>
    </location>
</feature>
<feature type="transmembrane region" description="Helical" evidence="6">
    <location>
        <begin position="46"/>
        <end position="64"/>
    </location>
</feature>
<evidence type="ECO:0000256" key="5">
    <source>
        <dbReference type="ARBA" id="ARBA00023136"/>
    </source>
</evidence>
<evidence type="ECO:0000256" key="1">
    <source>
        <dbReference type="ARBA" id="ARBA00004651"/>
    </source>
</evidence>
<sequence>MNRGDPIESGAGRQRLRRAGLAIALLALPLLAQQLGQAPVRALDQALLYVLLALGLNIVVGYAGLLDLGYVAFYAIGAYGFALLASPHLTEQFTSLRAAFPGGLHAPWWLVLPLAALLAAGAGMLLGAPTLRLRGDYLAVVTLAFGEIVRLFINNLGHPVNLTNGARGISPIDDLQLLGHGLGQALTVGPLTLAPVTLYAYVLLALVATGVVVSSRLGQSRLGRAWMALREDETAARAMGLDTRWLKLCAFAVGASFGGVAGVMFAALQGFISPESFSLQESVLIVGMVVLGGSGHVPGVILGAVLLSALPEVLRHAAGPLQQLTDGHLDAPILRQLLIALAMTGVMWWRPRGLWVSDR</sequence>
<keyword evidence="2" id="KW-1003">Cell membrane</keyword>
<dbReference type="InterPro" id="IPR043428">
    <property type="entry name" value="LivM-like"/>
</dbReference>
<organism evidence="7 8">
    <name type="scientific">Roseateles subflavus</name>
    <dbReference type="NCBI Taxonomy" id="3053353"/>
    <lineage>
        <taxon>Bacteria</taxon>
        <taxon>Pseudomonadati</taxon>
        <taxon>Pseudomonadota</taxon>
        <taxon>Betaproteobacteria</taxon>
        <taxon>Burkholderiales</taxon>
        <taxon>Sphaerotilaceae</taxon>
        <taxon>Roseateles</taxon>
    </lineage>
</organism>
<feature type="transmembrane region" description="Helical" evidence="6">
    <location>
        <begin position="109"/>
        <end position="128"/>
    </location>
</feature>
<dbReference type="Pfam" id="PF02653">
    <property type="entry name" value="BPD_transp_2"/>
    <property type="match status" value="1"/>
</dbReference>
<dbReference type="EMBL" id="JASVDS010000001">
    <property type="protein sequence ID" value="MDL5030542.1"/>
    <property type="molecule type" value="Genomic_DNA"/>
</dbReference>
<dbReference type="GO" id="GO:0005524">
    <property type="term" value="F:ATP binding"/>
    <property type="evidence" value="ECO:0007669"/>
    <property type="project" value="UniProtKB-KW"/>
</dbReference>
<name>A0ABT7LCG2_9BURK</name>
<reference evidence="7 8" key="1">
    <citation type="submission" date="2023-06" db="EMBL/GenBank/DDBJ databases">
        <title>Pelomonas sp. APW6 16S ribosomal RNA gene genome sequencing and assembly.</title>
        <authorList>
            <person name="Woo H."/>
        </authorList>
    </citation>
    <scope>NUCLEOTIDE SEQUENCE [LARGE SCALE GENOMIC DNA]</scope>
    <source>
        <strain evidence="7 8">APW6</strain>
    </source>
</reference>
<keyword evidence="8" id="KW-1185">Reference proteome</keyword>
<accession>A0ABT7LCG2</accession>
<evidence type="ECO:0000256" key="2">
    <source>
        <dbReference type="ARBA" id="ARBA00022475"/>
    </source>
</evidence>
<feature type="transmembrane region" description="Helical" evidence="6">
    <location>
        <begin position="198"/>
        <end position="217"/>
    </location>
</feature>
<dbReference type="PANTHER" id="PTHR30482:SF10">
    <property type="entry name" value="HIGH-AFFINITY BRANCHED-CHAIN AMINO ACID TRANSPORT PROTEIN BRAE"/>
    <property type="match status" value="1"/>
</dbReference>
<evidence type="ECO:0000256" key="4">
    <source>
        <dbReference type="ARBA" id="ARBA00022989"/>
    </source>
</evidence>
<evidence type="ECO:0000256" key="3">
    <source>
        <dbReference type="ARBA" id="ARBA00022692"/>
    </source>
</evidence>
<evidence type="ECO:0000256" key="6">
    <source>
        <dbReference type="SAM" id="Phobius"/>
    </source>
</evidence>
<gene>
    <name evidence="7" type="ORF">QRD43_01375</name>
</gene>
<dbReference type="InterPro" id="IPR001851">
    <property type="entry name" value="ABC_transp_permease"/>
</dbReference>
<dbReference type="PANTHER" id="PTHR30482">
    <property type="entry name" value="HIGH-AFFINITY BRANCHED-CHAIN AMINO ACID TRANSPORT SYSTEM PERMEASE"/>
    <property type="match status" value="1"/>
</dbReference>
<comment type="caution">
    <text evidence="7">The sequence shown here is derived from an EMBL/GenBank/DDBJ whole genome shotgun (WGS) entry which is preliminary data.</text>
</comment>
<comment type="subcellular location">
    <subcellularLocation>
        <location evidence="1">Cell membrane</location>
        <topology evidence="1">Multi-pass membrane protein</topology>
    </subcellularLocation>
</comment>